<dbReference type="AlphaFoldDB" id="A0A210QZI1"/>
<keyword evidence="7 8" id="KW-0807">Transducer</keyword>
<keyword evidence="6 8" id="KW-0675">Receptor</keyword>
<feature type="transmembrane region" description="Helical" evidence="9">
    <location>
        <begin position="237"/>
        <end position="259"/>
    </location>
</feature>
<keyword evidence="5 9" id="KW-0472">Membrane</keyword>
<dbReference type="PANTHER" id="PTHR24243:SF208">
    <property type="entry name" value="PYROKININ-1 RECEPTOR"/>
    <property type="match status" value="1"/>
</dbReference>
<dbReference type="InterPro" id="IPR017452">
    <property type="entry name" value="GPCR_Rhodpsn_7TM"/>
</dbReference>
<dbReference type="CDD" id="cd00637">
    <property type="entry name" value="7tm_classA_rhodopsin-like"/>
    <property type="match status" value="1"/>
</dbReference>
<comment type="caution">
    <text evidence="11">The sequence shown here is derived from an EMBL/GenBank/DDBJ whole genome shotgun (WGS) entry which is preliminary data.</text>
</comment>
<dbReference type="GO" id="GO:0016020">
    <property type="term" value="C:membrane"/>
    <property type="evidence" value="ECO:0007669"/>
    <property type="project" value="UniProtKB-SubCell"/>
</dbReference>
<evidence type="ECO:0000259" key="10">
    <source>
        <dbReference type="PROSITE" id="PS50262"/>
    </source>
</evidence>
<dbReference type="SUPFAM" id="SSF81321">
    <property type="entry name" value="Family A G protein-coupled receptor-like"/>
    <property type="match status" value="1"/>
</dbReference>
<dbReference type="Gene3D" id="1.20.1070.10">
    <property type="entry name" value="Rhodopsin 7-helix transmembrane proteins"/>
    <property type="match status" value="1"/>
</dbReference>
<evidence type="ECO:0000256" key="6">
    <source>
        <dbReference type="ARBA" id="ARBA00023170"/>
    </source>
</evidence>
<keyword evidence="3 9" id="KW-1133">Transmembrane helix</keyword>
<keyword evidence="2 8" id="KW-0812">Transmembrane</keyword>
<feature type="domain" description="G-protein coupled receptors family 1 profile" evidence="10">
    <location>
        <begin position="77"/>
        <end position="416"/>
    </location>
</feature>
<reference evidence="11 12" key="1">
    <citation type="journal article" date="2017" name="Nat. Ecol. Evol.">
        <title>Scallop genome provides insights into evolution of bilaterian karyotype and development.</title>
        <authorList>
            <person name="Wang S."/>
            <person name="Zhang J."/>
            <person name="Jiao W."/>
            <person name="Li J."/>
            <person name="Xun X."/>
            <person name="Sun Y."/>
            <person name="Guo X."/>
            <person name="Huan P."/>
            <person name="Dong B."/>
            <person name="Zhang L."/>
            <person name="Hu X."/>
            <person name="Sun X."/>
            <person name="Wang J."/>
            <person name="Zhao C."/>
            <person name="Wang Y."/>
            <person name="Wang D."/>
            <person name="Huang X."/>
            <person name="Wang R."/>
            <person name="Lv J."/>
            <person name="Li Y."/>
            <person name="Zhang Z."/>
            <person name="Liu B."/>
            <person name="Lu W."/>
            <person name="Hui Y."/>
            <person name="Liang J."/>
            <person name="Zhou Z."/>
            <person name="Hou R."/>
            <person name="Li X."/>
            <person name="Liu Y."/>
            <person name="Li H."/>
            <person name="Ning X."/>
            <person name="Lin Y."/>
            <person name="Zhao L."/>
            <person name="Xing Q."/>
            <person name="Dou J."/>
            <person name="Li Y."/>
            <person name="Mao J."/>
            <person name="Guo H."/>
            <person name="Dou H."/>
            <person name="Li T."/>
            <person name="Mu C."/>
            <person name="Jiang W."/>
            <person name="Fu Q."/>
            <person name="Fu X."/>
            <person name="Miao Y."/>
            <person name="Liu J."/>
            <person name="Yu Q."/>
            <person name="Li R."/>
            <person name="Liao H."/>
            <person name="Li X."/>
            <person name="Kong Y."/>
            <person name="Jiang Z."/>
            <person name="Chourrout D."/>
            <person name="Li R."/>
            <person name="Bao Z."/>
        </authorList>
    </citation>
    <scope>NUCLEOTIDE SEQUENCE [LARGE SCALE GENOMIC DNA]</scope>
    <source>
        <strain evidence="11 12">PY_sf001</strain>
    </source>
</reference>
<dbReference type="PANTHER" id="PTHR24243">
    <property type="entry name" value="G-PROTEIN COUPLED RECEPTOR"/>
    <property type="match status" value="1"/>
</dbReference>
<evidence type="ECO:0000256" key="7">
    <source>
        <dbReference type="ARBA" id="ARBA00023224"/>
    </source>
</evidence>
<evidence type="ECO:0000256" key="1">
    <source>
        <dbReference type="ARBA" id="ARBA00004141"/>
    </source>
</evidence>
<evidence type="ECO:0000256" key="5">
    <source>
        <dbReference type="ARBA" id="ARBA00023136"/>
    </source>
</evidence>
<evidence type="ECO:0000256" key="8">
    <source>
        <dbReference type="RuleBase" id="RU000688"/>
    </source>
</evidence>
<feature type="transmembrane region" description="Helical" evidence="9">
    <location>
        <begin position="174"/>
        <end position="195"/>
    </location>
</feature>
<dbReference type="GO" id="GO:0004930">
    <property type="term" value="F:G protein-coupled receptor activity"/>
    <property type="evidence" value="ECO:0007669"/>
    <property type="project" value="UniProtKB-KW"/>
</dbReference>
<keyword evidence="12" id="KW-1185">Reference proteome</keyword>
<dbReference type="OrthoDB" id="5969463at2759"/>
<feature type="transmembrane region" description="Helical" evidence="9">
    <location>
        <begin position="60"/>
        <end position="85"/>
    </location>
</feature>
<feature type="transmembrane region" description="Helical" evidence="9">
    <location>
        <begin position="400"/>
        <end position="419"/>
    </location>
</feature>
<evidence type="ECO:0000256" key="2">
    <source>
        <dbReference type="ARBA" id="ARBA00022692"/>
    </source>
</evidence>
<dbReference type="Proteomes" id="UP000242188">
    <property type="component" value="Unassembled WGS sequence"/>
</dbReference>
<organism evidence="11 12">
    <name type="scientific">Mizuhopecten yessoensis</name>
    <name type="common">Japanese scallop</name>
    <name type="synonym">Patinopecten yessoensis</name>
    <dbReference type="NCBI Taxonomy" id="6573"/>
    <lineage>
        <taxon>Eukaryota</taxon>
        <taxon>Metazoa</taxon>
        <taxon>Spiralia</taxon>
        <taxon>Lophotrochozoa</taxon>
        <taxon>Mollusca</taxon>
        <taxon>Bivalvia</taxon>
        <taxon>Autobranchia</taxon>
        <taxon>Pteriomorphia</taxon>
        <taxon>Pectinida</taxon>
        <taxon>Pectinoidea</taxon>
        <taxon>Pectinidae</taxon>
        <taxon>Mizuhopecten</taxon>
    </lineage>
</organism>
<evidence type="ECO:0000313" key="12">
    <source>
        <dbReference type="Proteomes" id="UP000242188"/>
    </source>
</evidence>
<dbReference type="InterPro" id="IPR000276">
    <property type="entry name" value="GPCR_Rhodpsn"/>
</dbReference>
<protein>
    <submittedName>
        <fullName evidence="11">D(2) dopamine receptor A</fullName>
    </submittedName>
</protein>
<accession>A0A210QZI1</accession>
<evidence type="ECO:0000313" key="11">
    <source>
        <dbReference type="EMBL" id="OWF54160.1"/>
    </source>
</evidence>
<evidence type="ECO:0000256" key="4">
    <source>
        <dbReference type="ARBA" id="ARBA00023040"/>
    </source>
</evidence>
<feature type="transmembrane region" description="Helical" evidence="9">
    <location>
        <begin position="373"/>
        <end position="394"/>
    </location>
</feature>
<comment type="subcellular location">
    <subcellularLocation>
        <location evidence="1">Membrane</location>
        <topology evidence="1">Multi-pass membrane protein</topology>
    </subcellularLocation>
</comment>
<proteinExistence type="inferred from homology"/>
<dbReference type="PROSITE" id="PS50262">
    <property type="entry name" value="G_PROTEIN_RECEP_F1_2"/>
    <property type="match status" value="1"/>
</dbReference>
<dbReference type="Pfam" id="PF00001">
    <property type="entry name" value="7tm_1"/>
    <property type="match status" value="1"/>
</dbReference>
<comment type="similarity">
    <text evidence="8">Belongs to the G-protein coupled receptor 1 family.</text>
</comment>
<dbReference type="SMART" id="SM01381">
    <property type="entry name" value="7TM_GPCR_Srsx"/>
    <property type="match status" value="1"/>
</dbReference>
<dbReference type="STRING" id="6573.A0A210QZI1"/>
<dbReference type="PRINTS" id="PR00237">
    <property type="entry name" value="GPCRRHODOPSN"/>
</dbReference>
<feature type="transmembrane region" description="Helical" evidence="9">
    <location>
        <begin position="135"/>
        <end position="153"/>
    </location>
</feature>
<sequence length="449" mass="50763">MLADVKCTREVVSLPLMGYFTDLAPNMAMENKTVAANQSALETLQLFGATSSSIPWTLEYITLAVYLTLFSVIGTLGNIPILIVYFHRNDHTTANTFIKVLAIIDLLVCSFIMPYTMVYELHMVRNDVVCRTFEFLRHFVIVASNLTLVAIAVERYIAVCRLTLRMSVQNVNRGMIFIAFCSMLFGAPSVGIFAVVSDAELTNVSCAYDHSVTHSKFCHFTYAILGETLVTLYQGGLMVIFLLTFLFIVVLYLIVYTVLWKKTKLRKRMTGIPKEFSLTSEASQSYSEPHKNKIDWEYSKVHIHADETAVVTNASSQGPEVTADVVTSVQKTKLNVAGNTYKFHDVFKRIRPSSKVDSGDKIRRRNHRKTAKMLFLCTVIYLITWLPFWLDIFGITKNMVLRYLFFIGNATNPIVYGIVNCQVRKSLKKLCGEFVQKCTIGRTPKGSQK</sequence>
<evidence type="ECO:0000256" key="3">
    <source>
        <dbReference type="ARBA" id="ARBA00022989"/>
    </source>
</evidence>
<name>A0A210QZI1_MIZYE</name>
<evidence type="ECO:0000256" key="9">
    <source>
        <dbReference type="SAM" id="Phobius"/>
    </source>
</evidence>
<gene>
    <name evidence="11" type="ORF">KP79_PYT18907</name>
</gene>
<feature type="transmembrane region" description="Helical" evidence="9">
    <location>
        <begin position="97"/>
        <end position="115"/>
    </location>
</feature>
<keyword evidence="4 8" id="KW-0297">G-protein coupled receptor</keyword>
<dbReference type="EMBL" id="NEDP02001154">
    <property type="protein sequence ID" value="OWF54160.1"/>
    <property type="molecule type" value="Genomic_DNA"/>
</dbReference>
<dbReference type="PROSITE" id="PS00237">
    <property type="entry name" value="G_PROTEIN_RECEP_F1_1"/>
    <property type="match status" value="1"/>
</dbReference>